<evidence type="ECO:0000313" key="4">
    <source>
        <dbReference type="EMBL" id="CAG6447370.1"/>
    </source>
</evidence>
<dbReference type="GO" id="GO:0035770">
    <property type="term" value="C:ribonucleoprotein granule"/>
    <property type="evidence" value="ECO:0007669"/>
    <property type="project" value="TreeGrafter"/>
</dbReference>
<keyword evidence="4" id="KW-0418">Kinase</keyword>
<evidence type="ECO:0000256" key="2">
    <source>
        <dbReference type="ARBA" id="ARBA00023128"/>
    </source>
</evidence>
<evidence type="ECO:0000256" key="1">
    <source>
        <dbReference type="ARBA" id="ARBA00004173"/>
    </source>
</evidence>
<keyword evidence="2" id="KW-0496">Mitochondrion</keyword>
<dbReference type="GO" id="GO:0005759">
    <property type="term" value="C:mitochondrial matrix"/>
    <property type="evidence" value="ECO:0007669"/>
    <property type="project" value="TreeGrafter"/>
</dbReference>
<dbReference type="InterPro" id="IPR050870">
    <property type="entry name" value="FAST_kinase"/>
</dbReference>
<dbReference type="GO" id="GO:0016301">
    <property type="term" value="F:kinase activity"/>
    <property type="evidence" value="ECO:0007669"/>
    <property type="project" value="UniProtKB-KW"/>
</dbReference>
<protein>
    <submittedName>
        <fullName evidence="4">FAST kinase domain-containing protein 3</fullName>
    </submittedName>
</protein>
<organism evidence="4">
    <name type="scientific">Culex pipiens</name>
    <name type="common">House mosquito</name>
    <dbReference type="NCBI Taxonomy" id="7175"/>
    <lineage>
        <taxon>Eukaryota</taxon>
        <taxon>Metazoa</taxon>
        <taxon>Ecdysozoa</taxon>
        <taxon>Arthropoda</taxon>
        <taxon>Hexapoda</taxon>
        <taxon>Insecta</taxon>
        <taxon>Pterygota</taxon>
        <taxon>Neoptera</taxon>
        <taxon>Endopterygota</taxon>
        <taxon>Diptera</taxon>
        <taxon>Nematocera</taxon>
        <taxon>Culicoidea</taxon>
        <taxon>Culicidae</taxon>
        <taxon>Culicinae</taxon>
        <taxon>Culicini</taxon>
        <taxon>Culex</taxon>
        <taxon>Culex</taxon>
    </lineage>
</organism>
<dbReference type="EMBL" id="HBUE01008941">
    <property type="protein sequence ID" value="CAG6447370.1"/>
    <property type="molecule type" value="Transcribed_RNA"/>
</dbReference>
<name>A0A8D8A0Z6_CULPI</name>
<evidence type="ECO:0000259" key="3">
    <source>
        <dbReference type="PROSITE" id="PS51286"/>
    </source>
</evidence>
<reference evidence="4" key="1">
    <citation type="submission" date="2021-05" db="EMBL/GenBank/DDBJ databases">
        <authorList>
            <person name="Alioto T."/>
            <person name="Alioto T."/>
            <person name="Gomez Garrido J."/>
        </authorList>
    </citation>
    <scope>NUCLEOTIDE SEQUENCE</scope>
</reference>
<dbReference type="EMBL" id="HBUE01269275">
    <property type="protein sequence ID" value="CAG6563077.1"/>
    <property type="molecule type" value="Transcribed_RNA"/>
</dbReference>
<dbReference type="GO" id="GO:0044528">
    <property type="term" value="P:regulation of mitochondrial mRNA stability"/>
    <property type="evidence" value="ECO:0007669"/>
    <property type="project" value="InterPro"/>
</dbReference>
<dbReference type="PANTHER" id="PTHR21228:SF40">
    <property type="entry name" value="LD45607P"/>
    <property type="match status" value="1"/>
</dbReference>
<feature type="domain" description="RAP" evidence="3">
    <location>
        <begin position="586"/>
        <end position="645"/>
    </location>
</feature>
<dbReference type="EMBL" id="HBUE01164018">
    <property type="protein sequence ID" value="CAG6511642.1"/>
    <property type="molecule type" value="Transcribed_RNA"/>
</dbReference>
<dbReference type="PANTHER" id="PTHR21228">
    <property type="entry name" value="FAST LEU-RICH DOMAIN-CONTAINING"/>
    <property type="match status" value="1"/>
</dbReference>
<dbReference type="GO" id="GO:0000963">
    <property type="term" value="P:mitochondrial RNA processing"/>
    <property type="evidence" value="ECO:0007669"/>
    <property type="project" value="TreeGrafter"/>
</dbReference>
<dbReference type="Pfam" id="PF06743">
    <property type="entry name" value="FAST_1"/>
    <property type="match status" value="1"/>
</dbReference>
<sequence length="679" mass="76844">MSRCVLSPLRLYRTSSGLQHYLPNLARACLFSSDSSSSSSAGGGSNGNGGNNKSFVRNTTILVQQGCDIQELPVVVRKVAEDEFVALISNKIIDCQPAVAAQKDTESDEVVKALEACHTVQGVCLVTDGIGEEAFSPDVAVRALERILKLESLLELKNWEDKPCFEKIINCIVYRGRNETVLDVMDGLRNYLELAKTIDMLGNELVYRCSENKLSVEQCCEAIESLTQCRRFEMVEKFWSGIADQEKQITDKNIHLVFSILPYLKISRRAVLNILERRIPSVWWQMSTGCTIDVLQSLETCKMSPFRITQTLARWLNTNIHAVSEDQLEAVLESFTNLGFSDNQIERSIERYVKAKGIKVVSQSLIVSILKHCQTFRLRNPHILNGCSEFFIANHQNLDPGYLKAFLCPFGYLDFHPLNSNKFFETLDMYLDLNFTKIHPNDIIHIMFCYVCLERYPLPFVNRIFNPYFLDVLHARTRPERLDRVRSLLKVFDTSLTLECPDYDGPLLPRDHSAKAVFHDGRIKRIVNYIIPELEELAGGPNNMTKFAILQHLPVNELYLVDVIFHPPGMGSIFSLNTAKERNINVAVLIHLPEYYNASGEHLIGPQAMRIRHLRRLGLKVVTLKFDVLYKLKVHPAELRTYLVERLKQALEALPVAKGTGAAAAAEAPTKEAGPQTEQ</sequence>
<proteinExistence type="predicted"/>
<dbReference type="GO" id="GO:0003723">
    <property type="term" value="F:RNA binding"/>
    <property type="evidence" value="ECO:0007669"/>
    <property type="project" value="TreeGrafter"/>
</dbReference>
<dbReference type="InterPro" id="IPR013584">
    <property type="entry name" value="RAP"/>
</dbReference>
<dbReference type="SMART" id="SM00952">
    <property type="entry name" value="RAP"/>
    <property type="match status" value="1"/>
</dbReference>
<dbReference type="AlphaFoldDB" id="A0A8D8A0Z6"/>
<comment type="subcellular location">
    <subcellularLocation>
        <location evidence="1">Mitochondrion</location>
    </subcellularLocation>
</comment>
<keyword evidence="4" id="KW-0808">Transferase</keyword>
<accession>A0A8D8A0Z6</accession>
<dbReference type="InterPro" id="IPR010622">
    <property type="entry name" value="FAST_Leu-rich"/>
</dbReference>
<dbReference type="PROSITE" id="PS51286">
    <property type="entry name" value="RAP"/>
    <property type="match status" value="1"/>
</dbReference>